<dbReference type="InterPro" id="IPR002397">
    <property type="entry name" value="Cyt_P450_B"/>
</dbReference>
<evidence type="ECO:0000256" key="6">
    <source>
        <dbReference type="SAM" id="MobiDB-lite"/>
    </source>
</evidence>
<keyword evidence="3 5" id="KW-0560">Oxidoreductase</keyword>
<proteinExistence type="inferred from homology"/>
<evidence type="ECO:0000256" key="5">
    <source>
        <dbReference type="RuleBase" id="RU000461"/>
    </source>
</evidence>
<dbReference type="Gene3D" id="1.10.630.10">
    <property type="entry name" value="Cytochrome P450"/>
    <property type="match status" value="1"/>
</dbReference>
<dbReference type="AlphaFoldDB" id="A0A3D8SEC7"/>
<reference evidence="7 8" key="1">
    <citation type="journal article" date="2018" name="IMA Fungus">
        <title>IMA Genome-F 9: Draft genome sequence of Annulohypoxylon stygium, Aspergillus mulundensis, Berkeleyomyces basicola (syn. Thielaviopsis basicola), Ceratocystis smalleyi, two Cercospora beticola strains, Coleophoma cylindrospora, Fusarium fracticaudum, Phialophora cf. hyalina, and Morchella septimelata.</title>
        <authorList>
            <person name="Wingfield B.D."/>
            <person name="Bills G.F."/>
            <person name="Dong Y."/>
            <person name="Huang W."/>
            <person name="Nel W.J."/>
            <person name="Swalarsk-Parry B.S."/>
            <person name="Vaghefi N."/>
            <person name="Wilken P.M."/>
            <person name="An Z."/>
            <person name="de Beer Z.W."/>
            <person name="De Vos L."/>
            <person name="Chen L."/>
            <person name="Duong T.A."/>
            <person name="Gao Y."/>
            <person name="Hammerbacher A."/>
            <person name="Kikkert J.R."/>
            <person name="Li Y."/>
            <person name="Li H."/>
            <person name="Li K."/>
            <person name="Li Q."/>
            <person name="Liu X."/>
            <person name="Ma X."/>
            <person name="Naidoo K."/>
            <person name="Pethybridge S.J."/>
            <person name="Sun J."/>
            <person name="Steenkamp E.T."/>
            <person name="van der Nest M.A."/>
            <person name="van Wyk S."/>
            <person name="Wingfield M.J."/>
            <person name="Xiong C."/>
            <person name="Yue Q."/>
            <person name="Zhang X."/>
        </authorList>
    </citation>
    <scope>NUCLEOTIDE SEQUENCE [LARGE SCALE GENOMIC DNA]</scope>
    <source>
        <strain evidence="7 8">DSM 5745</strain>
    </source>
</reference>
<dbReference type="InterPro" id="IPR036396">
    <property type="entry name" value="Cyt_P450_sf"/>
</dbReference>
<dbReference type="PRINTS" id="PR00359">
    <property type="entry name" value="BP450"/>
</dbReference>
<comment type="similarity">
    <text evidence="1 5">Belongs to the cytochrome P450 family.</text>
</comment>
<evidence type="ECO:0000256" key="2">
    <source>
        <dbReference type="ARBA" id="ARBA00022723"/>
    </source>
</evidence>
<sequence length="409" mass="45559">MSSTVTETQLQGDEHVNDFTLVEDNDPDKIYAQFAELRSRCPVAHTTENGGFYLLTKYEDVKNAASDTGTFISSIKAVIPSDPRGIRRPPLNTDPPAHTPYRTALDRTLRPKRLKRLEFTLAEHAEREFAKLVENGGGDICGDFAAIFAAWVETTWLNLEDETAPMLAETAAAWVNAWRRQDAKETSAQSEKLYVIARKLFADRRVSPRDPEQDPASSLLQERDSSGEPLRDELLIGCLRQSLVVGMVAPPLLFGVMCNHLSKDKDLQSKLRTDPSLIPAAVEEFVRLYVPYRGFCRTPARDIELHGRTIPSKSPITMTYAAANRDPDAFPNPDEFILNRPNITSHLGFGRGRHRCAGMPLARIALQIGLAAILRQSSDFEVNGPLEYAGMPEMGITSCPLRITPRDEL</sequence>
<dbReference type="GO" id="GO:0005506">
    <property type="term" value="F:iron ion binding"/>
    <property type="evidence" value="ECO:0007669"/>
    <property type="project" value="InterPro"/>
</dbReference>
<dbReference type="InterPro" id="IPR001128">
    <property type="entry name" value="Cyt_P450"/>
</dbReference>
<comment type="caution">
    <text evidence="7">The sequence shown here is derived from an EMBL/GenBank/DDBJ whole genome shotgun (WGS) entry which is preliminary data.</text>
</comment>
<evidence type="ECO:0000313" key="8">
    <source>
        <dbReference type="Proteomes" id="UP000256690"/>
    </source>
</evidence>
<dbReference type="GO" id="GO:0004497">
    <property type="term" value="F:monooxygenase activity"/>
    <property type="evidence" value="ECO:0007669"/>
    <property type="project" value="UniProtKB-KW"/>
</dbReference>
<keyword evidence="2 5" id="KW-0479">Metal-binding</keyword>
<accession>A0A3D8SEC7</accession>
<dbReference type="PANTHER" id="PTHR46696">
    <property type="entry name" value="P450, PUTATIVE (EUROFUNG)-RELATED"/>
    <property type="match status" value="1"/>
</dbReference>
<dbReference type="Proteomes" id="UP000256690">
    <property type="component" value="Unassembled WGS sequence"/>
</dbReference>
<gene>
    <name evidence="7" type="ORF">DSM5745_04434</name>
</gene>
<keyword evidence="8" id="KW-1185">Reference proteome</keyword>
<protein>
    <recommendedName>
        <fullName evidence="9">Cytochrome P450</fullName>
    </recommendedName>
</protein>
<dbReference type="GO" id="GO:0016705">
    <property type="term" value="F:oxidoreductase activity, acting on paired donors, with incorporation or reduction of molecular oxygen"/>
    <property type="evidence" value="ECO:0007669"/>
    <property type="project" value="InterPro"/>
</dbReference>
<dbReference type="EMBL" id="PVWQ01000004">
    <property type="protein sequence ID" value="RDW84108.1"/>
    <property type="molecule type" value="Genomic_DNA"/>
</dbReference>
<evidence type="ECO:0000313" key="7">
    <source>
        <dbReference type="EMBL" id="RDW84108.1"/>
    </source>
</evidence>
<name>A0A3D8SEC7_9EURO</name>
<dbReference type="OrthoDB" id="3945418at2759"/>
<dbReference type="PANTHER" id="PTHR46696:SF6">
    <property type="entry name" value="P450, PUTATIVE (EUROFUNG)-RELATED"/>
    <property type="match status" value="1"/>
</dbReference>
<dbReference type="Pfam" id="PF00067">
    <property type="entry name" value="p450"/>
    <property type="match status" value="1"/>
</dbReference>
<keyword evidence="5" id="KW-0349">Heme</keyword>
<evidence type="ECO:0008006" key="9">
    <source>
        <dbReference type="Google" id="ProtNLM"/>
    </source>
</evidence>
<feature type="region of interest" description="Disordered" evidence="6">
    <location>
        <begin position="206"/>
        <end position="225"/>
    </location>
</feature>
<dbReference type="InterPro" id="IPR017972">
    <property type="entry name" value="Cyt_P450_CS"/>
</dbReference>
<dbReference type="GO" id="GO:0020037">
    <property type="term" value="F:heme binding"/>
    <property type="evidence" value="ECO:0007669"/>
    <property type="project" value="InterPro"/>
</dbReference>
<keyword evidence="4 5" id="KW-0408">Iron</keyword>
<keyword evidence="5" id="KW-0503">Monooxygenase</keyword>
<organism evidence="7 8">
    <name type="scientific">Aspergillus mulundensis</name>
    <dbReference type="NCBI Taxonomy" id="1810919"/>
    <lineage>
        <taxon>Eukaryota</taxon>
        <taxon>Fungi</taxon>
        <taxon>Dikarya</taxon>
        <taxon>Ascomycota</taxon>
        <taxon>Pezizomycotina</taxon>
        <taxon>Eurotiomycetes</taxon>
        <taxon>Eurotiomycetidae</taxon>
        <taxon>Eurotiales</taxon>
        <taxon>Aspergillaceae</taxon>
        <taxon>Aspergillus</taxon>
        <taxon>Aspergillus subgen. Nidulantes</taxon>
    </lineage>
</organism>
<dbReference type="RefSeq" id="XP_026605446.1">
    <property type="nucleotide sequence ID" value="XM_026746450.1"/>
</dbReference>
<evidence type="ECO:0000256" key="4">
    <source>
        <dbReference type="ARBA" id="ARBA00023004"/>
    </source>
</evidence>
<dbReference type="SUPFAM" id="SSF48264">
    <property type="entry name" value="Cytochrome P450"/>
    <property type="match status" value="1"/>
</dbReference>
<dbReference type="STRING" id="1810919.A0A3D8SEC7"/>
<evidence type="ECO:0000256" key="1">
    <source>
        <dbReference type="ARBA" id="ARBA00010617"/>
    </source>
</evidence>
<dbReference type="PROSITE" id="PS00086">
    <property type="entry name" value="CYTOCHROME_P450"/>
    <property type="match status" value="1"/>
</dbReference>
<evidence type="ECO:0000256" key="3">
    <source>
        <dbReference type="ARBA" id="ARBA00023002"/>
    </source>
</evidence>
<dbReference type="GeneID" id="38114804"/>